<organism evidence="1 2">
    <name type="scientific">Amnibacterium setariae</name>
    <dbReference type="NCBI Taxonomy" id="2306585"/>
    <lineage>
        <taxon>Bacteria</taxon>
        <taxon>Bacillati</taxon>
        <taxon>Actinomycetota</taxon>
        <taxon>Actinomycetes</taxon>
        <taxon>Micrococcales</taxon>
        <taxon>Microbacteriaceae</taxon>
        <taxon>Amnibacterium</taxon>
    </lineage>
</organism>
<dbReference type="OrthoDB" id="3268468at2"/>
<dbReference type="InterPro" id="IPR021456">
    <property type="entry name" value="DUF3107"/>
</dbReference>
<proteinExistence type="predicted"/>
<dbReference type="Proteomes" id="UP000265742">
    <property type="component" value="Unassembled WGS sequence"/>
</dbReference>
<dbReference type="AlphaFoldDB" id="A0A3A1U212"/>
<dbReference type="Pfam" id="PF11305">
    <property type="entry name" value="DUF3107"/>
    <property type="match status" value="1"/>
</dbReference>
<sequence>MEVRIGIQNSGRELAFESAESPAAVQKTIGDAIEKQATHFTLSDENGRLYLVPTASLAYVEVGSEKTRRVGFVA</sequence>
<evidence type="ECO:0000313" key="2">
    <source>
        <dbReference type="Proteomes" id="UP000265742"/>
    </source>
</evidence>
<gene>
    <name evidence="1" type="ORF">D1781_06120</name>
</gene>
<protein>
    <submittedName>
        <fullName evidence="1">DUF3107 domain-containing protein</fullName>
    </submittedName>
</protein>
<reference evidence="2" key="1">
    <citation type="submission" date="2018-09" db="EMBL/GenBank/DDBJ databases">
        <authorList>
            <person name="Kim I."/>
        </authorList>
    </citation>
    <scope>NUCLEOTIDE SEQUENCE [LARGE SCALE GENOMIC DNA]</scope>
    <source>
        <strain evidence="2">DD4a</strain>
    </source>
</reference>
<keyword evidence="2" id="KW-1185">Reference proteome</keyword>
<name>A0A3A1U212_9MICO</name>
<evidence type="ECO:0000313" key="1">
    <source>
        <dbReference type="EMBL" id="RIX30955.1"/>
    </source>
</evidence>
<dbReference type="RefSeq" id="WP_119481317.1">
    <property type="nucleotide sequence ID" value="NZ_QXTG01000001.1"/>
</dbReference>
<dbReference type="EMBL" id="QXTG01000001">
    <property type="protein sequence ID" value="RIX30955.1"/>
    <property type="molecule type" value="Genomic_DNA"/>
</dbReference>
<comment type="caution">
    <text evidence="1">The sequence shown here is derived from an EMBL/GenBank/DDBJ whole genome shotgun (WGS) entry which is preliminary data.</text>
</comment>
<accession>A0A3A1U212</accession>